<sequence>ILTAPALQMLQWGEAERRQVLSIRKALRKRGCVVLDL</sequence>
<proteinExistence type="predicted"/>
<dbReference type="Pfam" id="PF15861">
    <property type="entry name" value="partial_CstF"/>
    <property type="match status" value="1"/>
</dbReference>
<gene>
    <name evidence="2" type="ORF">TGPRC2_254210B</name>
</gene>
<feature type="domain" description="Partial cleavage stimulation factor" evidence="1">
    <location>
        <begin position="1"/>
        <end position="31"/>
    </location>
</feature>
<organism evidence="2 3">
    <name type="scientific">Toxoplasma gondii TgCatPRC2</name>
    <dbReference type="NCBI Taxonomy" id="1130821"/>
    <lineage>
        <taxon>Eukaryota</taxon>
        <taxon>Sar</taxon>
        <taxon>Alveolata</taxon>
        <taxon>Apicomplexa</taxon>
        <taxon>Conoidasida</taxon>
        <taxon>Coccidia</taxon>
        <taxon>Eucoccidiorida</taxon>
        <taxon>Eimeriorina</taxon>
        <taxon>Sarcocystidae</taxon>
        <taxon>Toxoplasma</taxon>
    </lineage>
</organism>
<evidence type="ECO:0000313" key="2">
    <source>
        <dbReference type="EMBL" id="KYK67392.1"/>
    </source>
</evidence>
<reference evidence="3" key="1">
    <citation type="submission" date="2016-03" db="EMBL/GenBank/DDBJ databases">
        <authorList>
            <person name="Sibley D."/>
            <person name="Venepally P."/>
            <person name="Karamycheva S."/>
            <person name="Hadjithomas M."/>
            <person name="Khan A."/>
            <person name="Brunk B."/>
            <person name="Roos D."/>
            <person name="Caler E."/>
            <person name="Lorenzi H."/>
        </authorList>
    </citation>
    <scope>NUCLEOTIDE SEQUENCE [LARGE SCALE GENOMIC DNA]</scope>
    <source>
        <strain evidence="3">TgCatPRC2</strain>
    </source>
</reference>
<evidence type="ECO:0000259" key="1">
    <source>
        <dbReference type="Pfam" id="PF15861"/>
    </source>
</evidence>
<dbReference type="InterPro" id="IPR031721">
    <property type="entry name" value="Partial_CstF"/>
</dbReference>
<dbReference type="VEuPathDB" id="ToxoDB:TGPRC2_254210B"/>
<comment type="caution">
    <text evidence="2">The sequence shown here is derived from an EMBL/GenBank/DDBJ whole genome shotgun (WGS) entry which is preliminary data.</text>
</comment>
<protein>
    <submittedName>
        <fullName evidence="2">RNA recognition motif-containing protein</fullName>
    </submittedName>
</protein>
<dbReference type="EMBL" id="AHZP02001408">
    <property type="protein sequence ID" value="KYK67392.1"/>
    <property type="molecule type" value="Genomic_DNA"/>
</dbReference>
<evidence type="ECO:0000313" key="3">
    <source>
        <dbReference type="Proteomes" id="UP000075225"/>
    </source>
</evidence>
<dbReference type="Proteomes" id="UP000075225">
    <property type="component" value="Unassembled WGS sequence"/>
</dbReference>
<dbReference type="AlphaFoldDB" id="A0A151HDF1"/>
<feature type="non-terminal residue" evidence="2">
    <location>
        <position position="1"/>
    </location>
</feature>
<name>A0A151HDF1_TOXGO</name>
<accession>A0A151HDF1</accession>